<keyword evidence="5 6" id="KW-0472">Membrane</keyword>
<dbReference type="GO" id="GO:0008381">
    <property type="term" value="F:mechanosensitive monoatomic ion channel activity"/>
    <property type="evidence" value="ECO:0007669"/>
    <property type="project" value="TreeGrafter"/>
</dbReference>
<feature type="domain" description="TMC" evidence="8">
    <location>
        <begin position="98"/>
        <end position="143"/>
    </location>
</feature>
<dbReference type="GO" id="GO:0060005">
    <property type="term" value="P:vestibular reflex"/>
    <property type="evidence" value="ECO:0007669"/>
    <property type="project" value="TreeGrafter"/>
</dbReference>
<evidence type="ECO:0000256" key="7">
    <source>
        <dbReference type="SAM" id="MobiDB-lite"/>
    </source>
</evidence>
<comment type="caution">
    <text evidence="6">Lacks conserved residue(s) required for the propagation of feature annotation.</text>
</comment>
<dbReference type="GO" id="GO:0005886">
    <property type="term" value="C:plasma membrane"/>
    <property type="evidence" value="ECO:0007669"/>
    <property type="project" value="InterPro"/>
</dbReference>
<keyword evidence="4 6" id="KW-1133">Transmembrane helix</keyword>
<accession>A0A2I0TF45</accession>
<keyword evidence="3 6" id="KW-0812">Transmembrane</keyword>
<dbReference type="EMBL" id="KZ511351">
    <property type="protein sequence ID" value="PKU32399.1"/>
    <property type="molecule type" value="Genomic_DNA"/>
</dbReference>
<evidence type="ECO:0000256" key="2">
    <source>
        <dbReference type="ARBA" id="ARBA00006510"/>
    </source>
</evidence>
<dbReference type="AlphaFoldDB" id="A0A2I0TF45"/>
<proteinExistence type="inferred from homology"/>
<dbReference type="InterPro" id="IPR012496">
    <property type="entry name" value="TMC_dom"/>
</dbReference>
<reference evidence="10" key="2">
    <citation type="submission" date="2017-12" db="EMBL/GenBank/DDBJ databases">
        <title>Genome sequence of the Bar-tailed Godwit (Limosa lapponica baueri).</title>
        <authorList>
            <person name="Lima N.C.B."/>
            <person name="Parody-Merino A.M."/>
            <person name="Battley P.F."/>
            <person name="Fidler A.E."/>
            <person name="Prosdocimi F."/>
        </authorList>
    </citation>
    <scope>NUCLEOTIDE SEQUENCE [LARGE SCALE GENOMIC DNA]</scope>
</reference>
<dbReference type="PANTHER" id="PTHR23302:SF17">
    <property type="entry name" value="TRANSMEMBRANE CHANNEL-LIKE PROTEIN 2"/>
    <property type="match status" value="1"/>
</dbReference>
<gene>
    <name evidence="9" type="ORF">llap_17297</name>
</gene>
<feature type="transmembrane region" description="Helical" evidence="6">
    <location>
        <begin position="25"/>
        <end position="46"/>
    </location>
</feature>
<evidence type="ECO:0000256" key="1">
    <source>
        <dbReference type="ARBA" id="ARBA00004141"/>
    </source>
</evidence>
<dbReference type="Proteomes" id="UP000233556">
    <property type="component" value="Unassembled WGS sequence"/>
</dbReference>
<dbReference type="GO" id="GO:0050910">
    <property type="term" value="P:detection of mechanical stimulus involved in sensory perception of sound"/>
    <property type="evidence" value="ECO:0007669"/>
    <property type="project" value="TreeGrafter"/>
</dbReference>
<sequence length="292" mass="33285">MPESIVDEQESNKDENIHLRRFLRVLANVLIICCLGGSGYLIYFVVKRSQTFSKMQNVGWYERNEVRKFCFQHKAKLRSLSSILNSGNKILQPAEKFQLSKMGSFYAPGLVGINVLRLLTSMYFQCWAVMSSNVPHERVFKASKSNNFYMGLLLLILFLSLLPVAYTIMSLPPSFDCGPFSGKKRMYEVIQETIELDFPLFVAKIFSYVANPGLIIPAILLMVLAIYYLNAVAEAYQRANAELKKKMQMQREEEKNKRNNKASTNPALQDLEDLLTPSTKSESHPKQAEGKN</sequence>
<reference evidence="10" key="1">
    <citation type="submission" date="2017-11" db="EMBL/GenBank/DDBJ databases">
        <authorList>
            <person name="Lima N.C."/>
            <person name="Parody-Merino A.M."/>
            <person name="Battley P.F."/>
            <person name="Fidler A.E."/>
            <person name="Prosdocimi F."/>
        </authorList>
    </citation>
    <scope>NUCLEOTIDE SEQUENCE [LARGE SCALE GENOMIC DNA]</scope>
</reference>
<keyword evidence="10" id="KW-1185">Reference proteome</keyword>
<evidence type="ECO:0000313" key="10">
    <source>
        <dbReference type="Proteomes" id="UP000233556"/>
    </source>
</evidence>
<organism evidence="9 10">
    <name type="scientific">Limosa lapponica baueri</name>
    <dbReference type="NCBI Taxonomy" id="1758121"/>
    <lineage>
        <taxon>Eukaryota</taxon>
        <taxon>Metazoa</taxon>
        <taxon>Chordata</taxon>
        <taxon>Craniata</taxon>
        <taxon>Vertebrata</taxon>
        <taxon>Euteleostomi</taxon>
        <taxon>Archelosauria</taxon>
        <taxon>Archosauria</taxon>
        <taxon>Dinosauria</taxon>
        <taxon>Saurischia</taxon>
        <taxon>Theropoda</taxon>
        <taxon>Coelurosauria</taxon>
        <taxon>Aves</taxon>
        <taxon>Neognathae</taxon>
        <taxon>Neoaves</taxon>
        <taxon>Charadriiformes</taxon>
        <taxon>Scolopacidae</taxon>
        <taxon>Limosa</taxon>
    </lineage>
</organism>
<feature type="transmembrane region" description="Helical" evidence="6">
    <location>
        <begin position="148"/>
        <end position="169"/>
    </location>
</feature>
<feature type="transmembrane region" description="Helical" evidence="6">
    <location>
        <begin position="205"/>
        <end position="229"/>
    </location>
</feature>
<dbReference type="Pfam" id="PF07810">
    <property type="entry name" value="TMC"/>
    <property type="match status" value="1"/>
</dbReference>
<protein>
    <recommendedName>
        <fullName evidence="6">Transmembrane channel-like protein</fullName>
    </recommendedName>
</protein>
<feature type="compositionally biased region" description="Basic and acidic residues" evidence="7">
    <location>
        <begin position="281"/>
        <end position="292"/>
    </location>
</feature>
<feature type="compositionally biased region" description="Basic and acidic residues" evidence="7">
    <location>
        <begin position="247"/>
        <end position="257"/>
    </location>
</feature>
<evidence type="ECO:0000256" key="5">
    <source>
        <dbReference type="ARBA" id="ARBA00023136"/>
    </source>
</evidence>
<comment type="similarity">
    <text evidence="2 6">Belongs to the TMC family.</text>
</comment>
<dbReference type="OrthoDB" id="5831905at2759"/>
<evidence type="ECO:0000313" key="9">
    <source>
        <dbReference type="EMBL" id="PKU32399.1"/>
    </source>
</evidence>
<evidence type="ECO:0000256" key="4">
    <source>
        <dbReference type="ARBA" id="ARBA00022989"/>
    </source>
</evidence>
<dbReference type="PANTHER" id="PTHR23302">
    <property type="entry name" value="TRANSMEMBRANE CHANNEL-RELATED"/>
    <property type="match status" value="1"/>
</dbReference>
<name>A0A2I0TF45_LIMLA</name>
<comment type="subcellular location">
    <subcellularLocation>
        <location evidence="1 6">Membrane</location>
        <topology evidence="1 6">Multi-pass membrane protein</topology>
    </subcellularLocation>
</comment>
<dbReference type="InterPro" id="IPR038900">
    <property type="entry name" value="TMC"/>
</dbReference>
<evidence type="ECO:0000259" key="8">
    <source>
        <dbReference type="Pfam" id="PF07810"/>
    </source>
</evidence>
<evidence type="ECO:0000256" key="6">
    <source>
        <dbReference type="RuleBase" id="RU310713"/>
    </source>
</evidence>
<evidence type="ECO:0000256" key="3">
    <source>
        <dbReference type="ARBA" id="ARBA00022692"/>
    </source>
</evidence>
<feature type="region of interest" description="Disordered" evidence="7">
    <location>
        <begin position="247"/>
        <end position="292"/>
    </location>
</feature>